<dbReference type="Proteomes" id="UP001307849">
    <property type="component" value="Unassembled WGS sequence"/>
</dbReference>
<name>A0AAN8N4W7_9PEZI</name>
<organism evidence="1 2">
    <name type="scientific">Arthrobotrys conoides</name>
    <dbReference type="NCBI Taxonomy" id="74498"/>
    <lineage>
        <taxon>Eukaryota</taxon>
        <taxon>Fungi</taxon>
        <taxon>Dikarya</taxon>
        <taxon>Ascomycota</taxon>
        <taxon>Pezizomycotina</taxon>
        <taxon>Orbiliomycetes</taxon>
        <taxon>Orbiliales</taxon>
        <taxon>Orbiliaceae</taxon>
        <taxon>Arthrobotrys</taxon>
    </lineage>
</organism>
<dbReference type="EMBL" id="JAVHJM010000011">
    <property type="protein sequence ID" value="KAK6502487.1"/>
    <property type="molecule type" value="Genomic_DNA"/>
</dbReference>
<protein>
    <submittedName>
        <fullName evidence="1">Uncharacterized protein</fullName>
    </submittedName>
</protein>
<proteinExistence type="predicted"/>
<accession>A0AAN8N4W7</accession>
<gene>
    <name evidence="1" type="ORF">TWF506_003069</name>
</gene>
<reference evidence="1 2" key="1">
    <citation type="submission" date="2019-10" db="EMBL/GenBank/DDBJ databases">
        <authorList>
            <person name="Palmer J.M."/>
        </authorList>
    </citation>
    <scope>NUCLEOTIDE SEQUENCE [LARGE SCALE GENOMIC DNA]</scope>
    <source>
        <strain evidence="1 2">TWF506</strain>
    </source>
</reference>
<evidence type="ECO:0000313" key="2">
    <source>
        <dbReference type="Proteomes" id="UP001307849"/>
    </source>
</evidence>
<comment type="caution">
    <text evidence="1">The sequence shown here is derived from an EMBL/GenBank/DDBJ whole genome shotgun (WGS) entry which is preliminary data.</text>
</comment>
<evidence type="ECO:0000313" key="1">
    <source>
        <dbReference type="EMBL" id="KAK6502487.1"/>
    </source>
</evidence>
<keyword evidence="2" id="KW-1185">Reference proteome</keyword>
<dbReference type="AlphaFoldDB" id="A0AAN8N4W7"/>
<sequence>MLLCFGMFDILKIVATIEILPLSKPKFSLIGQCCNVRRIKCKAAAALARSAE</sequence>